<accession>A0ABR1IAL7</accession>
<protein>
    <submittedName>
        <fullName evidence="1">Uncharacterized protein</fullName>
    </submittedName>
</protein>
<proteinExistence type="predicted"/>
<dbReference type="EMBL" id="JAZAVK010000017">
    <property type="protein sequence ID" value="KAK7430648.1"/>
    <property type="molecule type" value="Genomic_DNA"/>
</dbReference>
<comment type="caution">
    <text evidence="1">The sequence shown here is derived from an EMBL/GenBank/DDBJ whole genome shotgun (WGS) entry which is preliminary data.</text>
</comment>
<name>A0ABR1IAL7_9HYPO</name>
<gene>
    <name evidence="1" type="ORF">QQZ08_002690</name>
</gene>
<reference evidence="1 2" key="1">
    <citation type="journal article" date="2025" name="Microbiol. Resour. Announc.">
        <title>Draft genome sequences for Neonectria magnoliae and Neonectria punicea, canker pathogens of Liriodendron tulipifera and Acer saccharum in West Virginia.</title>
        <authorList>
            <person name="Petronek H.M."/>
            <person name="Kasson M.T."/>
            <person name="Metheny A.M."/>
            <person name="Stauder C.M."/>
            <person name="Lovett B."/>
            <person name="Lynch S.C."/>
            <person name="Garnas J.R."/>
            <person name="Kasson L.R."/>
            <person name="Stajich J.E."/>
        </authorList>
    </citation>
    <scope>NUCLEOTIDE SEQUENCE [LARGE SCALE GENOMIC DNA]</scope>
    <source>
        <strain evidence="1 2">NRRL 64651</strain>
    </source>
</reference>
<evidence type="ECO:0000313" key="1">
    <source>
        <dbReference type="EMBL" id="KAK7430648.1"/>
    </source>
</evidence>
<dbReference type="Proteomes" id="UP001498421">
    <property type="component" value="Unassembled WGS sequence"/>
</dbReference>
<organism evidence="1 2">
    <name type="scientific">Neonectria magnoliae</name>
    <dbReference type="NCBI Taxonomy" id="2732573"/>
    <lineage>
        <taxon>Eukaryota</taxon>
        <taxon>Fungi</taxon>
        <taxon>Dikarya</taxon>
        <taxon>Ascomycota</taxon>
        <taxon>Pezizomycotina</taxon>
        <taxon>Sordariomycetes</taxon>
        <taxon>Hypocreomycetidae</taxon>
        <taxon>Hypocreales</taxon>
        <taxon>Nectriaceae</taxon>
        <taxon>Neonectria</taxon>
    </lineage>
</organism>
<sequence>MATEFEATSGRVVALMEAGDASDLATKLPVEAARLQDYASLTSIRTSATRVCGMGGAEPDDELQGLISEMISG</sequence>
<keyword evidence="2" id="KW-1185">Reference proteome</keyword>
<evidence type="ECO:0000313" key="2">
    <source>
        <dbReference type="Proteomes" id="UP001498421"/>
    </source>
</evidence>